<reference evidence="1 2" key="1">
    <citation type="submission" date="2019-02" db="EMBL/GenBank/DDBJ databases">
        <title>The genomic architecture of introgression among sibling species of bacteria.</title>
        <authorList>
            <person name="Cavassim M.I.A."/>
            <person name="Moeskjaer S."/>
            <person name="Moslemi C."/>
            <person name="Fields B."/>
            <person name="Bachmann A."/>
            <person name="Vilhjalmsson B."/>
            <person name="Schierup M.H."/>
            <person name="Young J.P.W."/>
            <person name="Andersen S.U."/>
        </authorList>
    </citation>
    <scope>NUCLEOTIDE SEQUENCE [LARGE SCALE GENOMIC DNA]</scope>
    <source>
        <strain evidence="1 2">SM135B</strain>
    </source>
</reference>
<proteinExistence type="predicted"/>
<accession>A0A7M3DQJ6</accession>
<organism evidence="1 2">
    <name type="scientific">Rhizobium leguminosarum</name>
    <dbReference type="NCBI Taxonomy" id="384"/>
    <lineage>
        <taxon>Bacteria</taxon>
        <taxon>Pseudomonadati</taxon>
        <taxon>Pseudomonadota</taxon>
        <taxon>Alphaproteobacteria</taxon>
        <taxon>Hyphomicrobiales</taxon>
        <taxon>Rhizobiaceae</taxon>
        <taxon>Rhizobium/Agrobacterium group</taxon>
        <taxon>Rhizobium</taxon>
    </lineage>
</organism>
<name>A0A7M3DQJ6_RHILE</name>
<dbReference type="EMBL" id="SIOP01000001">
    <property type="protein sequence ID" value="TAY50971.1"/>
    <property type="molecule type" value="Genomic_DNA"/>
</dbReference>
<dbReference type="AlphaFoldDB" id="A0A7M3DQJ6"/>
<dbReference type="RefSeq" id="WP_130715858.1">
    <property type="nucleotide sequence ID" value="NZ_SIOP01000001.1"/>
</dbReference>
<protein>
    <submittedName>
        <fullName evidence="1">Uncharacterized protein</fullName>
    </submittedName>
</protein>
<gene>
    <name evidence="1" type="ORF">ELH90_04230</name>
</gene>
<sequence>MTEDELRAQHRDLIRDAEINVRPEWLPLIAEYFTAVKEIYGESKPSVCLYAAYEDNGLVIDCDDTPWWGDQDPALKQQVRALMLDIQRRSRDV</sequence>
<evidence type="ECO:0000313" key="2">
    <source>
        <dbReference type="Proteomes" id="UP000292974"/>
    </source>
</evidence>
<comment type="caution">
    <text evidence="1">The sequence shown here is derived from an EMBL/GenBank/DDBJ whole genome shotgun (WGS) entry which is preliminary data.</text>
</comment>
<dbReference type="Proteomes" id="UP000292974">
    <property type="component" value="Unassembled WGS sequence"/>
</dbReference>
<evidence type="ECO:0000313" key="1">
    <source>
        <dbReference type="EMBL" id="TAY50971.1"/>
    </source>
</evidence>